<feature type="domain" description="Metallo-beta-lactamase" evidence="1">
    <location>
        <begin position="16"/>
        <end position="203"/>
    </location>
</feature>
<dbReference type="SMART" id="SM00849">
    <property type="entry name" value="Lactamase_B"/>
    <property type="match status" value="1"/>
</dbReference>
<dbReference type="PANTHER" id="PTHR42951">
    <property type="entry name" value="METALLO-BETA-LACTAMASE DOMAIN-CONTAINING"/>
    <property type="match status" value="1"/>
</dbReference>
<protein>
    <submittedName>
        <fullName evidence="2">Glyoxylase, beta-lactamase superfamily II</fullName>
    </submittedName>
</protein>
<evidence type="ECO:0000259" key="1">
    <source>
        <dbReference type="SMART" id="SM00849"/>
    </source>
</evidence>
<dbReference type="Gene3D" id="3.60.15.10">
    <property type="entry name" value="Ribonuclease Z/Hydroxyacylglutathione hydrolase-like"/>
    <property type="match status" value="1"/>
</dbReference>
<dbReference type="EMBL" id="FQXR01000002">
    <property type="protein sequence ID" value="SHH40178.1"/>
    <property type="molecule type" value="Genomic_DNA"/>
</dbReference>
<proteinExistence type="predicted"/>
<sequence>MELTKLNGNTYYIENNTNIGVFTYKNKNCLLVDTGFTNTVARKIEEVLKSNGLHPKYIINTHNHLDHCGGNVYLTENYPGCITYTSEKEKLFMENVELHPSILFGGIAPKGNGVTKKIKVDDTLSIGINKINDEKLEIIPLKGHSIEQIGVITPDRVCFLGDSIFSTAILEKYSIPYLYSVEEELKTLEYIKEIDADIFVLGHSETTFSKEEIVALAQKNINHINKLLEEYLTVLEQPQTKEDLLQNIIILNEIDNTDYIQHHLYLSSTSAFIAILYDRGYIESYIEDGKLYYFTK</sequence>
<organism evidence="2 3">
    <name type="scientific">Sporanaerobacter acetigenes DSM 13106</name>
    <dbReference type="NCBI Taxonomy" id="1123281"/>
    <lineage>
        <taxon>Bacteria</taxon>
        <taxon>Bacillati</taxon>
        <taxon>Bacillota</taxon>
        <taxon>Tissierellia</taxon>
        <taxon>Tissierellales</taxon>
        <taxon>Sporanaerobacteraceae</taxon>
        <taxon>Sporanaerobacter</taxon>
    </lineage>
</organism>
<accession>A0A1M5SPB7</accession>
<dbReference type="CDD" id="cd07743">
    <property type="entry name" value="metallo-hydrolase-like_MBL-fold"/>
    <property type="match status" value="1"/>
</dbReference>
<dbReference type="Pfam" id="PF00753">
    <property type="entry name" value="Lactamase_B"/>
    <property type="match status" value="1"/>
</dbReference>
<dbReference type="InterPro" id="IPR036866">
    <property type="entry name" value="RibonucZ/Hydroxyglut_hydro"/>
</dbReference>
<name>A0A1M5SPB7_9FIRM</name>
<dbReference type="PANTHER" id="PTHR42951:SF14">
    <property type="entry name" value="METALLO-BETA-LACTAMASE SUPERFAMILY PROTEIN"/>
    <property type="match status" value="1"/>
</dbReference>
<dbReference type="STRING" id="1123281.SAMN02745180_00229"/>
<dbReference type="RefSeq" id="WP_072742692.1">
    <property type="nucleotide sequence ID" value="NZ_FQXR01000002.1"/>
</dbReference>
<dbReference type="OrthoDB" id="11380at2"/>
<evidence type="ECO:0000313" key="2">
    <source>
        <dbReference type="EMBL" id="SHH40178.1"/>
    </source>
</evidence>
<dbReference type="SUPFAM" id="SSF56281">
    <property type="entry name" value="Metallo-hydrolase/oxidoreductase"/>
    <property type="match status" value="1"/>
</dbReference>
<reference evidence="2 3" key="1">
    <citation type="submission" date="2016-11" db="EMBL/GenBank/DDBJ databases">
        <authorList>
            <person name="Jaros S."/>
            <person name="Januszkiewicz K."/>
            <person name="Wedrychowicz H."/>
        </authorList>
    </citation>
    <scope>NUCLEOTIDE SEQUENCE [LARGE SCALE GENOMIC DNA]</scope>
    <source>
        <strain evidence="2 3">DSM 13106</strain>
    </source>
</reference>
<keyword evidence="3" id="KW-1185">Reference proteome</keyword>
<dbReference type="AlphaFoldDB" id="A0A1M5SPB7"/>
<dbReference type="Proteomes" id="UP000184389">
    <property type="component" value="Unassembled WGS sequence"/>
</dbReference>
<gene>
    <name evidence="2" type="ORF">SAMN02745180_00229</name>
</gene>
<evidence type="ECO:0000313" key="3">
    <source>
        <dbReference type="Proteomes" id="UP000184389"/>
    </source>
</evidence>
<dbReference type="InterPro" id="IPR001279">
    <property type="entry name" value="Metallo-B-lactamas"/>
</dbReference>
<dbReference type="InterPro" id="IPR050855">
    <property type="entry name" value="NDM-1-like"/>
</dbReference>